<keyword evidence="11" id="KW-1133">Transmembrane helix</keyword>
<evidence type="ECO:0000259" key="13">
    <source>
        <dbReference type="PROSITE" id="PS50110"/>
    </source>
</evidence>
<feature type="region of interest" description="Disordered" evidence="10">
    <location>
        <begin position="656"/>
        <end position="675"/>
    </location>
</feature>
<dbReference type="PANTHER" id="PTHR34220:SF7">
    <property type="entry name" value="SENSOR HISTIDINE KINASE YPDA"/>
    <property type="match status" value="1"/>
</dbReference>
<dbReference type="PRINTS" id="PR00344">
    <property type="entry name" value="BCTRLSENSOR"/>
</dbReference>
<dbReference type="EC" id="2.7.13.3" evidence="2"/>
<feature type="region of interest" description="Disordered" evidence="10">
    <location>
        <begin position="589"/>
        <end position="612"/>
    </location>
</feature>
<dbReference type="Proteomes" id="UP001595755">
    <property type="component" value="Unassembled WGS sequence"/>
</dbReference>
<feature type="compositionally biased region" description="Basic and acidic residues" evidence="10">
    <location>
        <begin position="599"/>
        <end position="610"/>
    </location>
</feature>
<evidence type="ECO:0000256" key="6">
    <source>
        <dbReference type="ARBA" id="ARBA00022777"/>
    </source>
</evidence>
<reference evidence="15" key="1">
    <citation type="journal article" date="2019" name="Int. J. Syst. Evol. Microbiol.">
        <title>The Global Catalogue of Microorganisms (GCM) 10K type strain sequencing project: providing services to taxonomists for standard genome sequencing and annotation.</title>
        <authorList>
            <consortium name="The Broad Institute Genomics Platform"/>
            <consortium name="The Broad Institute Genome Sequencing Center for Infectious Disease"/>
            <person name="Wu L."/>
            <person name="Ma J."/>
        </authorList>
    </citation>
    <scope>NUCLEOTIDE SEQUENCE [LARGE SCALE GENOMIC DNA]</scope>
    <source>
        <strain evidence="15">CGMCC 4.1641</strain>
    </source>
</reference>
<keyword evidence="6" id="KW-0418">Kinase</keyword>
<feature type="transmembrane region" description="Helical" evidence="11">
    <location>
        <begin position="305"/>
        <end position="327"/>
    </location>
</feature>
<dbReference type="Pfam" id="PF00512">
    <property type="entry name" value="HisKA"/>
    <property type="match status" value="1"/>
</dbReference>
<comment type="catalytic activity">
    <reaction evidence="1">
        <text>ATP + protein L-histidine = ADP + protein N-phospho-L-histidine.</text>
        <dbReference type="EC" id="2.7.13.3"/>
    </reaction>
</comment>
<keyword evidence="8" id="KW-0902">Two-component regulatory system</keyword>
<evidence type="ECO:0000256" key="4">
    <source>
        <dbReference type="ARBA" id="ARBA00022679"/>
    </source>
</evidence>
<evidence type="ECO:0000313" key="15">
    <source>
        <dbReference type="Proteomes" id="UP001595755"/>
    </source>
</evidence>
<proteinExistence type="predicted"/>
<evidence type="ECO:0000256" key="7">
    <source>
        <dbReference type="ARBA" id="ARBA00022840"/>
    </source>
</evidence>
<dbReference type="SMART" id="SM00388">
    <property type="entry name" value="HisKA"/>
    <property type="match status" value="1"/>
</dbReference>
<dbReference type="Pfam" id="PF02518">
    <property type="entry name" value="HATPase_c"/>
    <property type="match status" value="2"/>
</dbReference>
<feature type="compositionally biased region" description="Basic and acidic residues" evidence="10">
    <location>
        <begin position="662"/>
        <end position="675"/>
    </location>
</feature>
<dbReference type="CDD" id="cd00082">
    <property type="entry name" value="HisKA"/>
    <property type="match status" value="1"/>
</dbReference>
<evidence type="ECO:0000256" key="11">
    <source>
        <dbReference type="SAM" id="Phobius"/>
    </source>
</evidence>
<dbReference type="GO" id="GO:0005524">
    <property type="term" value="F:ATP binding"/>
    <property type="evidence" value="ECO:0007669"/>
    <property type="project" value="UniProtKB-KW"/>
</dbReference>
<keyword evidence="15" id="KW-1185">Reference proteome</keyword>
<keyword evidence="3 9" id="KW-0597">Phosphoprotein</keyword>
<dbReference type="SUPFAM" id="SSF49785">
    <property type="entry name" value="Galactose-binding domain-like"/>
    <property type="match status" value="1"/>
</dbReference>
<evidence type="ECO:0000256" key="9">
    <source>
        <dbReference type="PROSITE-ProRule" id="PRU00169"/>
    </source>
</evidence>
<sequence length="1011" mass="113538">MRRWMKDRFLAGLFLLTVCMGSAMYFLVKIESVGPSVAQGVLDLSDWDYREQGVLTLDGQWEFYAGQLLVPGSPLEALEKRSFIQVPGKWDGWQDRQGYTMKGKGYGTYRLVIRNAPAGETLAIAKNYARFADKLYVDGALAGESGSTGVSREGYTPRNVPYVAYFQAGSADIEILLQVSNFDFKSGGITDSLKFGLGKEIQVRKSLIIGLELMGTIVLFLFAVLTFSLYLWFQRNSLLIILGLFFLLFSLSVLTNGERLILQFLPGFPFEAAFKIKYVSVFAVPAILFLVSWKLAHDSRIRRLFFCTFLLLSTYSVGVIVLPFRIYSEIQDYMYAGIALSYLILIVFLLSSYVRGRYGILNRTQFRLYFAAVWSLLLLCVNVILSSENMTSMLLNNVIVLMFLAFVSMLLIHQFVGAYVGMQKLTKQLQMADRMKDEFLLITSHELNTPLNGIMNVSRALLKEPYRKAAEQEMKERLLMIRSTAYRMSNMVNDIIDSVRMKDGKLAMNMRRVDLATCLSIVMEVFGYLAKGKNTQLVSRIDSQARYVYADESRLMQVLYNAIHHSLKHTQDGKVSIGSRKEGDSIRIDIQATAGTRSPKSEGSDSEAERGNGFSIGLSVAQELVEFMGGAYHPTEEGLELILPAADIGIAREEIAAAQEPPPDRQEQRTKSEFKKTGEGLPKILIASADPIDVEHLYGMLSTEGFEVLCAGSDTEAYACVTRMDRPDLVMLDVMLPDSNGYELCRRIRHHFTQAEMPILLISSRSTSADIEAGIAAGSSDFVTRPLDPGEIRVRINTLLSMKRLVKEAAMNEMAFLRSQIKPHFLYNALGTIMSLCYTDGVRAGELLSIFSRYLRIIFHLDNTEETVKLSKEMELIQAYADIEKARFGERVRVEFDVDKDLYDYQIMPLTIEPLVENAIRHGVSKKLSGGTVRLIIQREGEFVRVDVEDDGAGMTSEQVQAIRISDGKDQGVGFRNIMRRVAHMSGKPPIVESEQGKGTKVTIWLPLTYS</sequence>
<name>A0ABV8S424_9BACL</name>
<dbReference type="SUPFAM" id="SSF47384">
    <property type="entry name" value="Homodimeric domain of signal transducing histidine kinase"/>
    <property type="match status" value="1"/>
</dbReference>
<feature type="transmembrane region" description="Helical" evidence="11">
    <location>
        <begin position="238"/>
        <end position="256"/>
    </location>
</feature>
<evidence type="ECO:0000256" key="5">
    <source>
        <dbReference type="ARBA" id="ARBA00022741"/>
    </source>
</evidence>
<dbReference type="InterPro" id="IPR001789">
    <property type="entry name" value="Sig_transdc_resp-reg_receiver"/>
</dbReference>
<dbReference type="InterPro" id="IPR004358">
    <property type="entry name" value="Sig_transdc_His_kin-like_C"/>
</dbReference>
<dbReference type="SMART" id="SM00448">
    <property type="entry name" value="REC"/>
    <property type="match status" value="1"/>
</dbReference>
<feature type="domain" description="Histidine kinase" evidence="12">
    <location>
        <begin position="915"/>
        <end position="1010"/>
    </location>
</feature>
<dbReference type="InterPro" id="IPR011006">
    <property type="entry name" value="CheY-like_superfamily"/>
</dbReference>
<keyword evidence="11" id="KW-0472">Membrane</keyword>
<feature type="transmembrane region" description="Helical" evidence="11">
    <location>
        <begin position="276"/>
        <end position="293"/>
    </location>
</feature>
<keyword evidence="5" id="KW-0547">Nucleotide-binding</keyword>
<dbReference type="Gene3D" id="2.60.120.260">
    <property type="entry name" value="Galactose-binding domain-like"/>
    <property type="match status" value="1"/>
</dbReference>
<dbReference type="SMART" id="SM00387">
    <property type="entry name" value="HATPase_c"/>
    <property type="match status" value="2"/>
</dbReference>
<dbReference type="Pfam" id="PF06580">
    <property type="entry name" value="His_kinase"/>
    <property type="match status" value="1"/>
</dbReference>
<dbReference type="InterPro" id="IPR050640">
    <property type="entry name" value="Bact_2-comp_sensor_kinase"/>
</dbReference>
<dbReference type="PROSITE" id="PS50110">
    <property type="entry name" value="RESPONSE_REGULATORY"/>
    <property type="match status" value="1"/>
</dbReference>
<dbReference type="RefSeq" id="WP_204600933.1">
    <property type="nucleotide sequence ID" value="NZ_JBHSED010000003.1"/>
</dbReference>
<dbReference type="PANTHER" id="PTHR34220">
    <property type="entry name" value="SENSOR HISTIDINE KINASE YPDA"/>
    <property type="match status" value="1"/>
</dbReference>
<keyword evidence="11" id="KW-0812">Transmembrane</keyword>
<feature type="transmembrane region" description="Helical" evidence="11">
    <location>
        <begin position="207"/>
        <end position="231"/>
    </location>
</feature>
<feature type="transmembrane region" description="Helical" evidence="11">
    <location>
        <begin position="513"/>
        <end position="530"/>
    </location>
</feature>
<dbReference type="SUPFAM" id="SSF52172">
    <property type="entry name" value="CheY-like"/>
    <property type="match status" value="1"/>
</dbReference>
<dbReference type="InterPro" id="IPR036097">
    <property type="entry name" value="HisK_dim/P_sf"/>
</dbReference>
<feature type="transmembrane region" description="Helical" evidence="11">
    <location>
        <begin position="366"/>
        <end position="386"/>
    </location>
</feature>
<feature type="domain" description="Histidine kinase" evidence="12">
    <location>
        <begin position="442"/>
        <end position="630"/>
    </location>
</feature>
<dbReference type="InterPro" id="IPR010559">
    <property type="entry name" value="Sig_transdc_His_kin_internal"/>
</dbReference>
<dbReference type="InterPro" id="IPR005467">
    <property type="entry name" value="His_kinase_dom"/>
</dbReference>
<gene>
    <name evidence="14" type="ORF">ACFO1S_01860</name>
</gene>
<organism evidence="14 15">
    <name type="scientific">Cohnella boryungensis</name>
    <dbReference type="NCBI Taxonomy" id="768479"/>
    <lineage>
        <taxon>Bacteria</taxon>
        <taxon>Bacillati</taxon>
        <taxon>Bacillota</taxon>
        <taxon>Bacilli</taxon>
        <taxon>Bacillales</taxon>
        <taxon>Paenibacillaceae</taxon>
        <taxon>Cohnella</taxon>
    </lineage>
</organism>
<protein>
    <recommendedName>
        <fullName evidence="2">histidine kinase</fullName>
        <ecNumber evidence="2">2.7.13.3</ecNumber>
    </recommendedName>
</protein>
<evidence type="ECO:0000256" key="2">
    <source>
        <dbReference type="ARBA" id="ARBA00012438"/>
    </source>
</evidence>
<dbReference type="InterPro" id="IPR036890">
    <property type="entry name" value="HATPase_C_sf"/>
</dbReference>
<dbReference type="Gene3D" id="1.10.287.130">
    <property type="match status" value="1"/>
</dbReference>
<dbReference type="InterPro" id="IPR003594">
    <property type="entry name" value="HATPase_dom"/>
</dbReference>
<feature type="modified residue" description="4-aspartylphosphate" evidence="9">
    <location>
        <position position="733"/>
    </location>
</feature>
<feature type="domain" description="Response regulatory" evidence="13">
    <location>
        <begin position="683"/>
        <end position="800"/>
    </location>
</feature>
<keyword evidence="7 14" id="KW-0067">ATP-binding</keyword>
<evidence type="ECO:0000256" key="8">
    <source>
        <dbReference type="ARBA" id="ARBA00023012"/>
    </source>
</evidence>
<keyword evidence="4" id="KW-0808">Transferase</keyword>
<evidence type="ECO:0000256" key="3">
    <source>
        <dbReference type="ARBA" id="ARBA00022553"/>
    </source>
</evidence>
<dbReference type="Pfam" id="PF00072">
    <property type="entry name" value="Response_reg"/>
    <property type="match status" value="1"/>
</dbReference>
<dbReference type="PROSITE" id="PS50109">
    <property type="entry name" value="HIS_KIN"/>
    <property type="match status" value="2"/>
</dbReference>
<evidence type="ECO:0000256" key="10">
    <source>
        <dbReference type="SAM" id="MobiDB-lite"/>
    </source>
</evidence>
<dbReference type="EMBL" id="JBHSED010000003">
    <property type="protein sequence ID" value="MFC4302182.1"/>
    <property type="molecule type" value="Genomic_DNA"/>
</dbReference>
<dbReference type="Gene3D" id="3.30.565.10">
    <property type="entry name" value="Histidine kinase-like ATPase, C-terminal domain"/>
    <property type="match status" value="2"/>
</dbReference>
<evidence type="ECO:0000313" key="14">
    <source>
        <dbReference type="EMBL" id="MFC4302182.1"/>
    </source>
</evidence>
<evidence type="ECO:0000259" key="12">
    <source>
        <dbReference type="PROSITE" id="PS50109"/>
    </source>
</evidence>
<dbReference type="InterPro" id="IPR008979">
    <property type="entry name" value="Galactose-bd-like_sf"/>
</dbReference>
<dbReference type="SUPFAM" id="SSF55874">
    <property type="entry name" value="ATPase domain of HSP90 chaperone/DNA topoisomerase II/histidine kinase"/>
    <property type="match status" value="2"/>
</dbReference>
<dbReference type="Gene3D" id="3.40.50.2300">
    <property type="match status" value="1"/>
</dbReference>
<feature type="transmembrane region" description="Helical" evidence="11">
    <location>
        <begin position="333"/>
        <end position="354"/>
    </location>
</feature>
<feature type="transmembrane region" description="Helical" evidence="11">
    <location>
        <begin position="398"/>
        <end position="421"/>
    </location>
</feature>
<accession>A0ABV8S424</accession>
<evidence type="ECO:0000256" key="1">
    <source>
        <dbReference type="ARBA" id="ARBA00000085"/>
    </source>
</evidence>
<dbReference type="InterPro" id="IPR003661">
    <property type="entry name" value="HisK_dim/P_dom"/>
</dbReference>
<comment type="caution">
    <text evidence="14">The sequence shown here is derived from an EMBL/GenBank/DDBJ whole genome shotgun (WGS) entry which is preliminary data.</text>
</comment>